<dbReference type="FunFam" id="3.30.420.10:FF:000045">
    <property type="entry name" value="3'-5' exonuclease DinG"/>
    <property type="match status" value="1"/>
</dbReference>
<dbReference type="InterPro" id="IPR036397">
    <property type="entry name" value="RNaseH_sf"/>
</dbReference>
<feature type="domain" description="Exonuclease" evidence="4">
    <location>
        <begin position="4"/>
        <end position="165"/>
    </location>
</feature>
<organism evidence="5 6">
    <name type="scientific">Brevibacillus laterosporus</name>
    <name type="common">Bacillus laterosporus</name>
    <dbReference type="NCBI Taxonomy" id="1465"/>
    <lineage>
        <taxon>Bacteria</taxon>
        <taxon>Bacillati</taxon>
        <taxon>Bacillota</taxon>
        <taxon>Bacilli</taxon>
        <taxon>Bacillales</taxon>
        <taxon>Paenibacillaceae</taxon>
        <taxon>Brevibacillus</taxon>
    </lineage>
</organism>
<reference evidence="5 6" key="1">
    <citation type="submission" date="2018-11" db="EMBL/GenBank/DDBJ databases">
        <title>Phylogenetic determinants of toxin gene distribution in genomes of Brevibacillus laterosporus.</title>
        <authorList>
            <person name="Glare T.R."/>
            <person name="Durrant A."/>
            <person name="Berry C."/>
            <person name="Palma L."/>
            <person name="Ormskirk M."/>
            <person name="Cox M.O."/>
        </authorList>
    </citation>
    <scope>NUCLEOTIDE SEQUENCE [LARGE SCALE GENOMIC DNA]</scope>
    <source>
        <strain evidence="5 6">1821L</strain>
    </source>
</reference>
<dbReference type="PANTHER" id="PTHR30231">
    <property type="entry name" value="DNA POLYMERASE III SUBUNIT EPSILON"/>
    <property type="match status" value="1"/>
</dbReference>
<gene>
    <name evidence="5" type="ORF">EEL30_15645</name>
</gene>
<dbReference type="SMART" id="SM00479">
    <property type="entry name" value="EXOIII"/>
    <property type="match status" value="1"/>
</dbReference>
<dbReference type="Gene3D" id="3.30.420.10">
    <property type="entry name" value="Ribonuclease H-like superfamily/Ribonuclease H"/>
    <property type="match status" value="1"/>
</dbReference>
<dbReference type="OrthoDB" id="9804290at2"/>
<protein>
    <submittedName>
        <fullName evidence="5">3'-5' exonuclease</fullName>
    </submittedName>
</protein>
<evidence type="ECO:0000313" key="6">
    <source>
        <dbReference type="Proteomes" id="UP000319432"/>
    </source>
</evidence>
<dbReference type="CDD" id="cd06127">
    <property type="entry name" value="DEDDh"/>
    <property type="match status" value="1"/>
</dbReference>
<evidence type="ECO:0000256" key="1">
    <source>
        <dbReference type="ARBA" id="ARBA00022722"/>
    </source>
</evidence>
<dbReference type="EMBL" id="CP033464">
    <property type="protein sequence ID" value="QDX93605.1"/>
    <property type="molecule type" value="Genomic_DNA"/>
</dbReference>
<evidence type="ECO:0000256" key="2">
    <source>
        <dbReference type="ARBA" id="ARBA00022801"/>
    </source>
</evidence>
<evidence type="ECO:0000256" key="3">
    <source>
        <dbReference type="ARBA" id="ARBA00022839"/>
    </source>
</evidence>
<name>A0A518V9C6_BRELA</name>
<dbReference type="GO" id="GO:0003676">
    <property type="term" value="F:nucleic acid binding"/>
    <property type="evidence" value="ECO:0007669"/>
    <property type="project" value="InterPro"/>
</dbReference>
<keyword evidence="1" id="KW-0540">Nuclease</keyword>
<dbReference type="PANTHER" id="PTHR30231:SF41">
    <property type="entry name" value="DNA POLYMERASE III SUBUNIT EPSILON"/>
    <property type="match status" value="1"/>
</dbReference>
<dbReference type="InterPro" id="IPR012337">
    <property type="entry name" value="RNaseH-like_sf"/>
</dbReference>
<proteinExistence type="predicted"/>
<dbReference type="GO" id="GO:0008408">
    <property type="term" value="F:3'-5' exonuclease activity"/>
    <property type="evidence" value="ECO:0007669"/>
    <property type="project" value="TreeGrafter"/>
</dbReference>
<sequence>MGEIYTFIDLETTGLDHETDQIIEIAAVKTDLEREYGRFQTFVQLDEGRELPNFITELTGITERELHGGTYSFLAVGALAKFFTDTTVVAHNASFDLSFVTGRAMFLEKFVCTRSLARLVAPTESPSLKDVCARHGIELNGHHRAMNDVLATIEVFRKLKPIADYRGIDYRNVVVNAPDRPLKYVPYGAKIVEVSAWCR</sequence>
<dbReference type="AlphaFoldDB" id="A0A518V9C6"/>
<keyword evidence="2" id="KW-0378">Hydrolase</keyword>
<accession>A0A518V9C6</accession>
<dbReference type="Pfam" id="PF00929">
    <property type="entry name" value="RNase_T"/>
    <property type="match status" value="1"/>
</dbReference>
<dbReference type="Proteomes" id="UP000319432">
    <property type="component" value="Chromosome"/>
</dbReference>
<dbReference type="InterPro" id="IPR013520">
    <property type="entry name" value="Ribonucl_H"/>
</dbReference>
<evidence type="ECO:0000259" key="4">
    <source>
        <dbReference type="SMART" id="SM00479"/>
    </source>
</evidence>
<dbReference type="SUPFAM" id="SSF53098">
    <property type="entry name" value="Ribonuclease H-like"/>
    <property type="match status" value="1"/>
</dbReference>
<dbReference type="GO" id="GO:0005829">
    <property type="term" value="C:cytosol"/>
    <property type="evidence" value="ECO:0007669"/>
    <property type="project" value="TreeGrafter"/>
</dbReference>
<evidence type="ECO:0000313" key="5">
    <source>
        <dbReference type="EMBL" id="QDX93605.1"/>
    </source>
</evidence>
<dbReference type="GO" id="GO:0045004">
    <property type="term" value="P:DNA replication proofreading"/>
    <property type="evidence" value="ECO:0007669"/>
    <property type="project" value="TreeGrafter"/>
</dbReference>
<keyword evidence="3 5" id="KW-0269">Exonuclease</keyword>
<keyword evidence="6" id="KW-1185">Reference proteome</keyword>